<dbReference type="FunFam" id="1.10.132.20:FF:000001">
    <property type="entry name" value="Ribosome-recycling factor"/>
    <property type="match status" value="1"/>
</dbReference>
<sequence length="184" mass="20692">MQDILKDSEARMQKAVETVKKNFAAVRSGRANPALLDHVQVEYYGSNVPLKQVASVSAPEPRVLMITPYDRNAAAGIEKAILTSDLGINPRNDGGVLRLVLPEPTQERRKELVKVIKKEGEEGKIALRNVRREAIEVLKKQKSDKLITEDEEKTKDKKVQELTDKYCAEIDKLAANKEKEIMEV</sequence>
<evidence type="ECO:0000313" key="8">
    <source>
        <dbReference type="Proteomes" id="UP000808761"/>
    </source>
</evidence>
<evidence type="ECO:0000259" key="6">
    <source>
        <dbReference type="Pfam" id="PF01765"/>
    </source>
</evidence>
<dbReference type="HAMAP" id="MF_00040">
    <property type="entry name" value="RRF"/>
    <property type="match status" value="1"/>
</dbReference>
<comment type="caution">
    <text evidence="7">The sequence shown here is derived from an EMBL/GenBank/DDBJ whole genome shotgun (WGS) entry which is preliminary data.</text>
</comment>
<gene>
    <name evidence="5 7" type="primary">frr</name>
    <name evidence="7" type="ORF">HZB08_03230</name>
</gene>
<keyword evidence="3 5" id="KW-0963">Cytoplasm</keyword>
<evidence type="ECO:0000256" key="4">
    <source>
        <dbReference type="ARBA" id="ARBA00022917"/>
    </source>
</evidence>
<dbReference type="Gene3D" id="1.10.132.20">
    <property type="entry name" value="Ribosome-recycling factor"/>
    <property type="match status" value="1"/>
</dbReference>
<dbReference type="InterPro" id="IPR002661">
    <property type="entry name" value="Ribosome_recyc_fac"/>
</dbReference>
<evidence type="ECO:0000256" key="1">
    <source>
        <dbReference type="ARBA" id="ARBA00004496"/>
    </source>
</evidence>
<dbReference type="SUPFAM" id="SSF55194">
    <property type="entry name" value="Ribosome recycling factor, RRF"/>
    <property type="match status" value="1"/>
</dbReference>
<dbReference type="GO" id="GO:0005737">
    <property type="term" value="C:cytoplasm"/>
    <property type="evidence" value="ECO:0007669"/>
    <property type="project" value="UniProtKB-SubCell"/>
</dbReference>
<evidence type="ECO:0000313" key="7">
    <source>
        <dbReference type="EMBL" id="MBI5079013.1"/>
    </source>
</evidence>
<dbReference type="InterPro" id="IPR023584">
    <property type="entry name" value="Ribosome_recyc_fac_dom"/>
</dbReference>
<proteinExistence type="inferred from homology"/>
<evidence type="ECO:0000256" key="3">
    <source>
        <dbReference type="ARBA" id="ARBA00022490"/>
    </source>
</evidence>
<organism evidence="7 8">
    <name type="scientific">Candidatus Saganbacteria bacterium</name>
    <dbReference type="NCBI Taxonomy" id="2575572"/>
    <lineage>
        <taxon>Bacteria</taxon>
        <taxon>Bacillati</taxon>
        <taxon>Saganbacteria</taxon>
    </lineage>
</organism>
<accession>A0A9D6ULF9</accession>
<dbReference type="Pfam" id="PF01765">
    <property type="entry name" value="RRF"/>
    <property type="match status" value="1"/>
</dbReference>
<dbReference type="NCBIfam" id="TIGR00496">
    <property type="entry name" value="frr"/>
    <property type="match status" value="1"/>
</dbReference>
<protein>
    <recommendedName>
        <fullName evidence="5">Ribosome-recycling factor</fullName>
        <shortName evidence="5">RRF</shortName>
    </recommendedName>
    <alternativeName>
        <fullName evidence="5">Ribosome-releasing factor</fullName>
    </alternativeName>
</protein>
<name>A0A9D6ULF9_UNCSA</name>
<dbReference type="AlphaFoldDB" id="A0A9D6ULF9"/>
<comment type="similarity">
    <text evidence="2 5">Belongs to the RRF family.</text>
</comment>
<comment type="subcellular location">
    <subcellularLocation>
        <location evidence="1 5">Cytoplasm</location>
    </subcellularLocation>
</comment>
<keyword evidence="4 5" id="KW-0648">Protein biosynthesis</keyword>
<dbReference type="PANTHER" id="PTHR20982:SF3">
    <property type="entry name" value="MITOCHONDRIAL RIBOSOME RECYCLING FACTOR PSEUDO 1"/>
    <property type="match status" value="1"/>
</dbReference>
<dbReference type="InterPro" id="IPR036191">
    <property type="entry name" value="RRF_sf"/>
</dbReference>
<dbReference type="CDD" id="cd00520">
    <property type="entry name" value="RRF"/>
    <property type="match status" value="1"/>
</dbReference>
<evidence type="ECO:0000256" key="5">
    <source>
        <dbReference type="HAMAP-Rule" id="MF_00040"/>
    </source>
</evidence>
<dbReference type="EMBL" id="JACRKR010000158">
    <property type="protein sequence ID" value="MBI5079013.1"/>
    <property type="molecule type" value="Genomic_DNA"/>
</dbReference>
<dbReference type="GO" id="GO:0006415">
    <property type="term" value="P:translational termination"/>
    <property type="evidence" value="ECO:0007669"/>
    <property type="project" value="UniProtKB-UniRule"/>
</dbReference>
<dbReference type="FunFam" id="3.30.1360.40:FF:000001">
    <property type="entry name" value="Ribosome-recycling factor"/>
    <property type="match status" value="1"/>
</dbReference>
<dbReference type="Gene3D" id="3.30.1360.40">
    <property type="match status" value="1"/>
</dbReference>
<comment type="function">
    <text evidence="5">Responsible for the release of ribosomes from messenger RNA at the termination of protein biosynthesis. May increase the efficiency of translation by recycling ribosomes from one round of translation to another.</text>
</comment>
<feature type="domain" description="Ribosome recycling factor" evidence="6">
    <location>
        <begin position="20"/>
        <end position="182"/>
    </location>
</feature>
<evidence type="ECO:0000256" key="2">
    <source>
        <dbReference type="ARBA" id="ARBA00005912"/>
    </source>
</evidence>
<dbReference type="Proteomes" id="UP000808761">
    <property type="component" value="Unassembled WGS sequence"/>
</dbReference>
<reference evidence="7" key="1">
    <citation type="submission" date="2020-07" db="EMBL/GenBank/DDBJ databases">
        <title>Huge and variable diversity of episymbiotic CPR bacteria and DPANN archaea in groundwater ecosystems.</title>
        <authorList>
            <person name="He C.Y."/>
            <person name="Keren R."/>
            <person name="Whittaker M."/>
            <person name="Farag I.F."/>
            <person name="Doudna J."/>
            <person name="Cate J.H.D."/>
            <person name="Banfield J.F."/>
        </authorList>
    </citation>
    <scope>NUCLEOTIDE SEQUENCE</scope>
    <source>
        <strain evidence="7">NC_groundwater_1860_Pr3_B-0.1um_51_7</strain>
    </source>
</reference>
<dbReference type="PANTHER" id="PTHR20982">
    <property type="entry name" value="RIBOSOME RECYCLING FACTOR"/>
    <property type="match status" value="1"/>
</dbReference>
<dbReference type="GO" id="GO:0043023">
    <property type="term" value="F:ribosomal large subunit binding"/>
    <property type="evidence" value="ECO:0007669"/>
    <property type="project" value="TreeGrafter"/>
</dbReference>